<accession>A0A8W8JNZ9</accession>
<dbReference type="GO" id="GO:0006813">
    <property type="term" value="P:potassium ion transport"/>
    <property type="evidence" value="ECO:0007669"/>
    <property type="project" value="InterPro"/>
</dbReference>
<dbReference type="FunFam" id="3.40.50.300:FF:000163">
    <property type="entry name" value="Multidrug resistance-associated protein member 4"/>
    <property type="match status" value="1"/>
</dbReference>
<feature type="transmembrane region" description="Helical" evidence="13">
    <location>
        <begin position="614"/>
        <end position="643"/>
    </location>
</feature>
<evidence type="ECO:0000256" key="3">
    <source>
        <dbReference type="ARBA" id="ARBA00022448"/>
    </source>
</evidence>
<evidence type="ECO:0000256" key="9">
    <source>
        <dbReference type="ARBA" id="ARBA00023136"/>
    </source>
</evidence>
<evidence type="ECO:0000256" key="11">
    <source>
        <dbReference type="ARBA" id="ARBA00023180"/>
    </source>
</evidence>
<evidence type="ECO:0000256" key="10">
    <source>
        <dbReference type="ARBA" id="ARBA00023170"/>
    </source>
</evidence>
<feature type="transmembrane region" description="Helical" evidence="13">
    <location>
        <begin position="1327"/>
        <end position="1347"/>
    </location>
</feature>
<keyword evidence="9 13" id="KW-0472">Membrane</keyword>
<dbReference type="GO" id="GO:0005524">
    <property type="term" value="F:ATP binding"/>
    <property type="evidence" value="ECO:0007669"/>
    <property type="project" value="UniProtKB-KW"/>
</dbReference>
<feature type="transmembrane region" description="Helical" evidence="13">
    <location>
        <begin position="129"/>
        <end position="151"/>
    </location>
</feature>
<evidence type="ECO:0000256" key="2">
    <source>
        <dbReference type="ARBA" id="ARBA00009726"/>
    </source>
</evidence>
<feature type="transmembrane region" description="Helical" evidence="13">
    <location>
        <begin position="663"/>
        <end position="687"/>
    </location>
</feature>
<feature type="domain" description="ABC transmembrane type-1" evidence="15">
    <location>
        <begin position="415"/>
        <end position="682"/>
    </location>
</feature>
<organism evidence="16 17">
    <name type="scientific">Magallana gigas</name>
    <name type="common">Pacific oyster</name>
    <name type="synonym">Crassostrea gigas</name>
    <dbReference type="NCBI Taxonomy" id="29159"/>
    <lineage>
        <taxon>Eukaryota</taxon>
        <taxon>Metazoa</taxon>
        <taxon>Spiralia</taxon>
        <taxon>Lophotrochozoa</taxon>
        <taxon>Mollusca</taxon>
        <taxon>Bivalvia</taxon>
        <taxon>Autobranchia</taxon>
        <taxon>Pteriomorphia</taxon>
        <taxon>Ostreida</taxon>
        <taxon>Ostreoidea</taxon>
        <taxon>Ostreidae</taxon>
        <taxon>Magallana</taxon>
    </lineage>
</organism>
<protein>
    <recommendedName>
        <fullName evidence="18">ATP-binding cassette sub-family C member 9</fullName>
    </recommendedName>
</protein>
<evidence type="ECO:0000256" key="5">
    <source>
        <dbReference type="ARBA" id="ARBA00022737"/>
    </source>
</evidence>
<keyword evidence="7" id="KW-0067">ATP-binding</keyword>
<dbReference type="PROSITE" id="PS00211">
    <property type="entry name" value="ABC_TRANSPORTER_1"/>
    <property type="match status" value="2"/>
</dbReference>
<feature type="domain" description="ABC transmembrane type-1" evidence="15">
    <location>
        <begin position="1233"/>
        <end position="1472"/>
    </location>
</feature>
<dbReference type="FunFam" id="1.20.1560.10:FF:000010">
    <property type="entry name" value="Multidrug resistance-associated ABC transporter"/>
    <property type="match status" value="1"/>
</dbReference>
<keyword evidence="5" id="KW-0677">Repeat</keyword>
<reference evidence="16" key="1">
    <citation type="submission" date="2022-08" db="UniProtKB">
        <authorList>
            <consortium name="EnsemblMetazoa"/>
        </authorList>
    </citation>
    <scope>IDENTIFICATION</scope>
    <source>
        <strain evidence="16">05x7-T-G4-1.051#20</strain>
    </source>
</reference>
<keyword evidence="10" id="KW-0675">Receptor</keyword>
<feature type="transmembrane region" description="Helical" evidence="13">
    <location>
        <begin position="29"/>
        <end position="47"/>
    </location>
</feature>
<dbReference type="InterPro" id="IPR000388">
    <property type="entry name" value="ABCC8/9"/>
</dbReference>
<proteinExistence type="inferred from homology"/>
<dbReference type="InterPro" id="IPR003439">
    <property type="entry name" value="ABC_transporter-like_ATP-bd"/>
</dbReference>
<dbReference type="PROSITE" id="PS50893">
    <property type="entry name" value="ABC_TRANSPORTER_2"/>
    <property type="match status" value="2"/>
</dbReference>
<dbReference type="Proteomes" id="UP000005408">
    <property type="component" value="Unassembled WGS sequence"/>
</dbReference>
<dbReference type="GO" id="GO:0016887">
    <property type="term" value="F:ATP hydrolysis activity"/>
    <property type="evidence" value="ECO:0007669"/>
    <property type="project" value="InterPro"/>
</dbReference>
<evidence type="ECO:0000256" key="12">
    <source>
        <dbReference type="SAM" id="MobiDB-lite"/>
    </source>
</evidence>
<feature type="region of interest" description="Disordered" evidence="12">
    <location>
        <begin position="1074"/>
        <end position="1094"/>
    </location>
</feature>
<comment type="subcellular location">
    <subcellularLocation>
        <location evidence="1">Membrane</location>
        <topology evidence="1">Multi-pass membrane protein</topology>
    </subcellularLocation>
</comment>
<dbReference type="InterPro" id="IPR003593">
    <property type="entry name" value="AAA+_ATPase"/>
</dbReference>
<feature type="domain" description="ABC transporter" evidence="14">
    <location>
        <begin position="834"/>
        <end position="1068"/>
    </location>
</feature>
<dbReference type="CDD" id="cd03250">
    <property type="entry name" value="ABCC_MRP_domain1"/>
    <property type="match status" value="1"/>
</dbReference>
<evidence type="ECO:0000256" key="13">
    <source>
        <dbReference type="SAM" id="Phobius"/>
    </source>
</evidence>
<feature type="compositionally biased region" description="Basic and acidic residues" evidence="12">
    <location>
        <begin position="1074"/>
        <end position="1085"/>
    </location>
</feature>
<dbReference type="PRINTS" id="PR01092">
    <property type="entry name" value="SULFNYLUREAR"/>
</dbReference>
<keyword evidence="8 13" id="KW-1133">Transmembrane helix</keyword>
<dbReference type="InterPro" id="IPR050173">
    <property type="entry name" value="ABC_transporter_C-like"/>
</dbReference>
<dbReference type="SUPFAM" id="SSF90123">
    <property type="entry name" value="ABC transporter transmembrane region"/>
    <property type="match status" value="2"/>
</dbReference>
<feature type="compositionally biased region" description="Low complexity" evidence="12">
    <location>
        <begin position="757"/>
        <end position="767"/>
    </location>
</feature>
<dbReference type="SMART" id="SM00382">
    <property type="entry name" value="AAA"/>
    <property type="match status" value="2"/>
</dbReference>
<keyword evidence="17" id="KW-1185">Reference proteome</keyword>
<dbReference type="GO" id="GO:0005886">
    <property type="term" value="C:plasma membrane"/>
    <property type="evidence" value="ECO:0007669"/>
    <property type="project" value="UniProtKB-ARBA"/>
</dbReference>
<dbReference type="InterPro" id="IPR036640">
    <property type="entry name" value="ABC1_TM_sf"/>
</dbReference>
<dbReference type="FunFam" id="1.20.1560.10:FF:000006">
    <property type="entry name" value="ATP-binding cassette, sub-family C (CFTR/MRP), member 9"/>
    <property type="match status" value="1"/>
</dbReference>
<evidence type="ECO:0000256" key="6">
    <source>
        <dbReference type="ARBA" id="ARBA00022741"/>
    </source>
</evidence>
<dbReference type="GO" id="GO:0032991">
    <property type="term" value="C:protein-containing complex"/>
    <property type="evidence" value="ECO:0007669"/>
    <property type="project" value="UniProtKB-ARBA"/>
</dbReference>
<feature type="transmembrane region" description="Helical" evidence="13">
    <location>
        <begin position="509"/>
        <end position="533"/>
    </location>
</feature>
<feature type="transmembrane region" description="Helical" evidence="13">
    <location>
        <begin position="539"/>
        <end position="558"/>
    </location>
</feature>
<keyword evidence="11" id="KW-0325">Glycoprotein</keyword>
<keyword evidence="4 13" id="KW-0812">Transmembrane</keyword>
<keyword evidence="3" id="KW-0813">Transport</keyword>
<name>A0A8W8JNZ9_MAGGI</name>
<dbReference type="CDD" id="cd18602">
    <property type="entry name" value="ABC_6TM_SUR1_D2_like"/>
    <property type="match status" value="1"/>
</dbReference>
<feature type="transmembrane region" description="Helical" evidence="13">
    <location>
        <begin position="1233"/>
        <end position="1253"/>
    </location>
</feature>
<dbReference type="Gene3D" id="3.40.50.300">
    <property type="entry name" value="P-loop containing nucleotide triphosphate hydrolases"/>
    <property type="match status" value="2"/>
</dbReference>
<feature type="transmembrane region" description="Helical" evidence="13">
    <location>
        <begin position="97"/>
        <end position="117"/>
    </location>
</feature>
<dbReference type="Pfam" id="PF00005">
    <property type="entry name" value="ABC_tran"/>
    <property type="match status" value="2"/>
</dbReference>
<dbReference type="PANTHER" id="PTHR24223">
    <property type="entry name" value="ATP-BINDING CASSETTE SUB-FAMILY C"/>
    <property type="match status" value="1"/>
</dbReference>
<dbReference type="CDD" id="cd03244">
    <property type="entry name" value="ABCC_MRP_domain2"/>
    <property type="match status" value="1"/>
</dbReference>
<feature type="region of interest" description="Disordered" evidence="12">
    <location>
        <begin position="743"/>
        <end position="828"/>
    </location>
</feature>
<dbReference type="Gene3D" id="1.20.1560.10">
    <property type="entry name" value="ABC transporter type 1, transmembrane domain"/>
    <property type="match status" value="2"/>
</dbReference>
<evidence type="ECO:0000256" key="7">
    <source>
        <dbReference type="ARBA" id="ARBA00022840"/>
    </source>
</evidence>
<feature type="compositionally biased region" description="Polar residues" evidence="12">
    <location>
        <begin position="790"/>
        <end position="803"/>
    </location>
</feature>
<feature type="transmembrane region" description="Helical" evidence="13">
    <location>
        <begin position="67"/>
        <end position="85"/>
    </location>
</feature>
<evidence type="ECO:0000313" key="17">
    <source>
        <dbReference type="Proteomes" id="UP000005408"/>
    </source>
</evidence>
<evidence type="ECO:0000313" key="16">
    <source>
        <dbReference type="EnsemblMetazoa" id="G20401.1:cds"/>
    </source>
</evidence>
<feature type="transmembrane region" description="Helical" evidence="13">
    <location>
        <begin position="432"/>
        <end position="450"/>
    </location>
</feature>
<dbReference type="Pfam" id="PF00664">
    <property type="entry name" value="ABC_membrane"/>
    <property type="match status" value="2"/>
</dbReference>
<dbReference type="PROSITE" id="PS50929">
    <property type="entry name" value="ABC_TM1F"/>
    <property type="match status" value="2"/>
</dbReference>
<evidence type="ECO:0000259" key="14">
    <source>
        <dbReference type="PROSITE" id="PS50893"/>
    </source>
</evidence>
<evidence type="ECO:0000259" key="15">
    <source>
        <dbReference type="PROSITE" id="PS50929"/>
    </source>
</evidence>
<dbReference type="InterPro" id="IPR027417">
    <property type="entry name" value="P-loop_NTPase"/>
</dbReference>
<feature type="compositionally biased region" description="Polar residues" evidence="12">
    <location>
        <begin position="768"/>
        <end position="779"/>
    </location>
</feature>
<dbReference type="EnsemblMetazoa" id="G20401.1">
    <property type="protein sequence ID" value="G20401.1:cds"/>
    <property type="gene ID" value="G20401"/>
</dbReference>
<dbReference type="SUPFAM" id="SSF52540">
    <property type="entry name" value="P-loop containing nucleoside triphosphate hydrolases"/>
    <property type="match status" value="2"/>
</dbReference>
<dbReference type="InterPro" id="IPR011527">
    <property type="entry name" value="ABC1_TM_dom"/>
</dbReference>
<dbReference type="FunFam" id="3.40.50.300:FF:002366">
    <property type="entry name" value="Uncharacterized protein"/>
    <property type="match status" value="1"/>
</dbReference>
<evidence type="ECO:0000256" key="1">
    <source>
        <dbReference type="ARBA" id="ARBA00004141"/>
    </source>
</evidence>
<dbReference type="PANTHER" id="PTHR24223:SF461">
    <property type="entry name" value="ATP-BINDING CASSETTE SUB-FAMILY C MEMBER SUR"/>
    <property type="match status" value="1"/>
</dbReference>
<evidence type="ECO:0000256" key="8">
    <source>
        <dbReference type="ARBA" id="ARBA00022989"/>
    </source>
</evidence>
<keyword evidence="6" id="KW-0547">Nucleotide-binding</keyword>
<comment type="similarity">
    <text evidence="2">Belongs to the ABC transporter superfamily. ABCC family. Conjugate transporter (TC 3.A.1.208) subfamily.</text>
</comment>
<dbReference type="GO" id="GO:0140359">
    <property type="term" value="F:ABC-type transporter activity"/>
    <property type="evidence" value="ECO:0007669"/>
    <property type="project" value="InterPro"/>
</dbReference>
<dbReference type="GO" id="GO:0008281">
    <property type="term" value="F:sulfonylurea receptor activity"/>
    <property type="evidence" value="ECO:0007669"/>
    <property type="project" value="InterPro"/>
</dbReference>
<feature type="domain" description="ABC transporter" evidence="14">
    <location>
        <begin position="1510"/>
        <end position="1744"/>
    </location>
</feature>
<evidence type="ECO:0008006" key="18">
    <source>
        <dbReference type="Google" id="ProtNLM"/>
    </source>
</evidence>
<feature type="transmembrane region" description="Helical" evidence="13">
    <location>
        <begin position="163"/>
        <end position="183"/>
    </location>
</feature>
<sequence length="1748" mass="196215">MSFCGSKHRARSVAEGVVKNECFVDVLNIVPHAIFVLVSLFILIVWCKSKYYNATTWVHFRGHNVRWTCSLFLIIVIVTEISEGFMSDARDPDTVNFHVFIPPIIALIATILSLVFYHNIEQWNSPRFLLIILAYWLSVLPIKILKGISLYQNGTTSAHVRVLLTWTDVALYVILFGVEVNVLRVQKYAFFKNPVPAKSPSDLGGSKFVYKHVNFLSKVTFWWLNGFLVDGYKTPYEQEHLGKLPKDIQVESVYKKFKAVFDDELEKCQKNGKKLNFHKVYLRVFWKNLCLAGFLRFFGDIIQFVGPWCIELIINYAYAQVKVKEGSNPTNGNPLGTSPSTVSIIPYNSSSMVSLYNQSIDMTTPSNTTINIYVTLSEFISNGYVLASSLLVLTILQNSLWQQHHNLVILEASKLKVAIQNLYIPYVTSHEFFSNGFVIAVVLVLTTAIQSACHQYYGFLSINMGASLKVAVQAMVYNKGLRLSGLVINSGQMTMGQILNHMSQDATNLMMMFFFIHYVWSVPLTVIIALVLMYMKMGWTALIGGSVVVMAGPIQYLVGKGMSNMQKKVMAQSDKRVKKCNEAIQGIKVIKLLAWEKFFCHDIQSSRKKELKLLFFNSIFRVLFTFILVAVPTIGTMVTFILYPDLEGKPLDVGKALSTLALFNILTLPMALFTLFCTTFITASVSIKRLMRFLLSEETEGLADKNKTLTHSIGIDTTDPDGVTGTEDIKLDTIVEYCNGTKKNSTSTSLHKDEDSSSQSSLGSNMSRTPSRSRQNSKGSLLDMMEGTRRSSAQTNYSGTALTVNDRKDPARRRHTSGVSTEDEEEVSENLTVIEAKNVFEINDGAFSWHLDHEEEIALKDINVKIPVGKLTMIVGQVGSGKTSLISAMLGEMTTVSGHVDIIKGANIAFVPQKPWLLNATLKENILFGQAFNFRRYNKVIDSCALKPDIASLPAGDETEVGEKGINLSGGQKQRISIARALYSNADTVILDDPLSALDAHVGKHVFEDAIVKRLVRRKRSVILVTHQLQYVGHSNQLIVMKDGRIQYQGTLSEVKKQEPELYESWRLALREAKASESSRDHHDAPMSPSDSAHPFDYSRQISVQSILSGGSQPFSRQMSEMSNAEEDCIDATEQDPLKEKDGQLVQKEHKEVGAISLRVYLQYAAACGYLLMGGMMMLQVGYHVLLAWSNIILSLWAEESTEFQTQLAQLGSQNKSSNISQTFDNHKYMFDYMILIIIGLVGAFIANLVLYLTTLRASKNLHFNLLDTILHLSIRFFDTNPSGRIMNRFSADVAGIDQRLPFILESFTRCVLVTISALAINAIATPYFLIAVAPLAILYYCFQYFFRATARELQRIESVTRSPVFSHLSETLSGMQTIRAYRAERRFRKRAFALIDNNNTPYVFVMAINRWLGIRLDYIGSLLVFLSAISSLATCLTGQTSPAYVGLSITYALQVSIYLNWIVRNAAELELSMNSVERVDEFIHLEREVDFHHKGNHKLEKGWPVHGKIEFRNVSLKYDKDLEKVVTNASFIINPGEKVGICGRTGSGKSSLTLSLFRMIDICEGEIYIDEKDTKRVSLEELRSNLAIIPQDPVLFTGTIRYNLDPLNEIPDEKLWSALETVQLKDSITELPNQLDANVSEGGENFSVGQKQLFCLARAFLRDNKILVLDEATASIDLETDNKLQRVIASAFGDKTVITIAHRISTILKYDRVMVLEKGEVKEFDSPQTLLKNPESIFSSLVHSKKK</sequence>
<evidence type="ECO:0000256" key="4">
    <source>
        <dbReference type="ARBA" id="ARBA00022692"/>
    </source>
</evidence>
<dbReference type="InterPro" id="IPR017871">
    <property type="entry name" value="ABC_transporter-like_CS"/>
</dbReference>